<organism evidence="10 11">
    <name type="scientific">Sciurus vulgaris</name>
    <name type="common">Eurasian red squirrel</name>
    <dbReference type="NCBI Taxonomy" id="55149"/>
    <lineage>
        <taxon>Eukaryota</taxon>
        <taxon>Metazoa</taxon>
        <taxon>Chordata</taxon>
        <taxon>Craniata</taxon>
        <taxon>Vertebrata</taxon>
        <taxon>Euteleostomi</taxon>
        <taxon>Mammalia</taxon>
        <taxon>Eutheria</taxon>
        <taxon>Euarchontoglires</taxon>
        <taxon>Glires</taxon>
        <taxon>Rodentia</taxon>
        <taxon>Sciuromorpha</taxon>
        <taxon>Sciuridae</taxon>
        <taxon>Sciurinae</taxon>
        <taxon>Sciurini</taxon>
        <taxon>Sciurus</taxon>
    </lineage>
</organism>
<dbReference type="GO" id="GO:0007098">
    <property type="term" value="P:centrosome cycle"/>
    <property type="evidence" value="ECO:0007669"/>
    <property type="project" value="TreeGrafter"/>
</dbReference>
<dbReference type="InterPro" id="IPR012943">
    <property type="entry name" value="Cnn_1N"/>
</dbReference>
<dbReference type="SMART" id="SM01148">
    <property type="entry name" value="DUF1220"/>
    <property type="match status" value="1"/>
</dbReference>
<reference evidence="10" key="2">
    <citation type="submission" date="2025-08" db="UniProtKB">
        <authorList>
            <consortium name="Ensembl"/>
        </authorList>
    </citation>
    <scope>IDENTIFICATION</scope>
</reference>
<dbReference type="Pfam" id="PF06758">
    <property type="entry name" value="Olduvai"/>
    <property type="match status" value="1"/>
</dbReference>
<protein>
    <submittedName>
        <fullName evidence="10">Phosphodiesterase 4D interacting protein</fullName>
    </submittedName>
</protein>
<feature type="coiled-coil region" evidence="7">
    <location>
        <begin position="2163"/>
        <end position="2190"/>
    </location>
</feature>
<dbReference type="InterPro" id="IPR010630">
    <property type="entry name" value="Olduvai_dom"/>
</dbReference>
<feature type="compositionally biased region" description="Polar residues" evidence="8">
    <location>
        <begin position="1591"/>
        <end position="1624"/>
    </location>
</feature>
<keyword evidence="6" id="KW-0206">Cytoskeleton</keyword>
<feature type="coiled-coil region" evidence="7">
    <location>
        <begin position="526"/>
        <end position="571"/>
    </location>
</feature>
<evidence type="ECO:0000256" key="1">
    <source>
        <dbReference type="ARBA" id="ARBA00004300"/>
    </source>
</evidence>
<name>A0A8D2AMM3_SCIVU</name>
<dbReference type="Pfam" id="PF07989">
    <property type="entry name" value="Cnn_1N"/>
    <property type="match status" value="1"/>
</dbReference>
<keyword evidence="5" id="KW-0333">Golgi apparatus</keyword>
<dbReference type="Pfam" id="PF23246">
    <property type="entry name" value="CC_CDK5RAP2"/>
    <property type="match status" value="1"/>
</dbReference>
<evidence type="ECO:0000256" key="7">
    <source>
        <dbReference type="SAM" id="Coils"/>
    </source>
</evidence>
<keyword evidence="3" id="KW-0963">Cytoplasm</keyword>
<feature type="region of interest" description="Disordered" evidence="8">
    <location>
        <begin position="1123"/>
        <end position="1149"/>
    </location>
</feature>
<dbReference type="InterPro" id="IPR056273">
    <property type="entry name" value="CDK5RAP2_MYOME_CC"/>
</dbReference>
<comment type="subcellular location">
    <subcellularLocation>
        <location evidence="1">Cytoplasm</location>
        <location evidence="1">Cytoskeleton</location>
        <location evidence="1">Microtubule organizing center</location>
        <location evidence="1">Centrosome</location>
    </subcellularLocation>
    <subcellularLocation>
        <location evidence="2">Golgi apparatus</location>
    </subcellularLocation>
</comment>
<evidence type="ECO:0000313" key="11">
    <source>
        <dbReference type="Proteomes" id="UP000694564"/>
    </source>
</evidence>
<feature type="region of interest" description="Disordered" evidence="8">
    <location>
        <begin position="1258"/>
        <end position="1283"/>
    </location>
</feature>
<feature type="compositionally biased region" description="Polar residues" evidence="8">
    <location>
        <begin position="1638"/>
        <end position="1665"/>
    </location>
</feature>
<dbReference type="PANTHER" id="PTHR46501">
    <property type="entry name" value="MYOMEGALIN"/>
    <property type="match status" value="1"/>
</dbReference>
<accession>A0A8D2AMM3</accession>
<proteinExistence type="predicted"/>
<feature type="coiled-coil region" evidence="7">
    <location>
        <begin position="307"/>
        <end position="341"/>
    </location>
</feature>
<feature type="region of interest" description="Disordered" evidence="8">
    <location>
        <begin position="1530"/>
        <end position="1553"/>
    </location>
</feature>
<feature type="coiled-coil region" evidence="7">
    <location>
        <begin position="234"/>
        <end position="271"/>
    </location>
</feature>
<feature type="coiled-coil region" evidence="7">
    <location>
        <begin position="421"/>
        <end position="490"/>
    </location>
</feature>
<feature type="compositionally biased region" description="Polar residues" evidence="8">
    <location>
        <begin position="1530"/>
        <end position="1552"/>
    </location>
</feature>
<evidence type="ECO:0000256" key="6">
    <source>
        <dbReference type="ARBA" id="ARBA00023212"/>
    </source>
</evidence>
<dbReference type="Proteomes" id="UP000694564">
    <property type="component" value="Chromosome 1"/>
</dbReference>
<feature type="coiled-coil region" evidence="7">
    <location>
        <begin position="1048"/>
        <end position="1089"/>
    </location>
</feature>
<sequence length="2223" mass="251944">MEQTWARDYFTDDDGEMVSRASNAAAFLSDTKDRGPPVQSQTWRNGEKVPFVQTHFLRAFEKPPQVQTQALRDFEKHLNDLKKENFSLKLRIYFLEERMQQKYEASREDVYKRNIELKVEVESLKRELQDKKQHLDKSWADVENLNSQNEAELRRQFEEQQQETEHVYELLENKIQLLQEESRLAKNEAARMAALVEAEKECNLELSEKLKGVTKDKEDVPGDQVEPDQYNEALAQRDRRIEELSQSLAAQERLVEQLSQEKQQLLRVLEEPINMEVQPVPEVLLKQQKQNSDETTITQQSVSDSHVAELQEKIQQTEATNKILQEKLNEMSSELKFAQESSQKQDGTIQSLKETLKSRESETEELYQVIEGQNDTMAKLREMLHQSQLGQLHSSEATSPAQQQVALLDLQSALFYSQLEIQKLQRVVRQKERQLADAKRCVQFVEAAAQEREQQKEASWKHNQELRKALQQLQGELQNKNQELRTLEAEKYSEIRTQEQNIQYLNHSLSHKEQLLQDFQELLRYRDNSEKTLEANEMLLEKLRQRIHDRAIALEQAIDEKFSALEEKEKELRQLHLAVRERDHDLERLRNVLSSNEITMHSMETLLRAKGLEVEQLTATCHNLQWLQEEMKSKFSHWQKEQESIVQQLQTSLHDRNKEVEDLSATLLCKLEPGQNEIAEELCQRLQRKEKMLQDLLSDRNKQAVEHEMEVQALLQSVSTREQERQAAAEKMVQALLERNSELQALRQYFGGKGLMVAQALISNQQVEVTSISPHLREQTDQVSVQIPSRNDSTSLTAKEDASIPRSTLGDLDTVAELEKELSNAKEELVLMTKKERESQMELSALQSMMAVQEEELQVQAADLESLTRKIQIKEDLIKDLQMQLVDPEDIPAMERLTQEVLLLRELLLMLEGLVDERSRLNEALQAERQLYSSLVKFHAHPESSERDQTLQVELEGAQVLRNRLEEVLGRSLERLSRLETLAAVGGVAAAGDDTEDASTEFTDSIEEEAAHNSHQQLTKVALEKSLATMETQNTSLSPPSPVGGDSNRCLQEEMLHLRAEIHQHLEEKRKAEGELKELKAQIEEAGFSSVSHIRNTMLSLCLENAELKEQMGEAMSDGWEMEEDKEKGELDNQSQVQDARPQSEFSLRGSTKHLRSQLAQCRQCYQDLQEKLLISEATVFAQANQLEKYRAIFTGESLVKQDSKQVQVDLQDLGYETCGRSENEAEREETTSPDCEEHNSLRDTVLMEGLCSEQGRLGPALNHLPGKKPSETQLGKQEESQAYGSSENITVLQKDIKDLKAQLQNANKVIQNLKSRVRSLSVTSDYSSSLERPRKLRAVGTLEGSSPHSVTDEDEGWLSDGTGAFYPSGLQAKKDLESLIQRVSQLEAQLPKTGIEGKLAEELRSASWPGKYDSLIQDQARELSYLRQKIREGRGICYLLTQHAKDTVKSFEDLLRSNDIDYYLGQSFREQLAQGSQLTERLTSKLSTKDHKNEKEQAELEPLALRLSRELQEKEKVIEVLQAKLDAQSLSPPSSHALSDSHRSPSSTSFLSDELEACSDMDVASEYTHYEEKKASPGHSDSIHHSSHSAVLSSKPSVTSASQGVKAESSSKPISLPTPQNTPKEAIQAHPGASTVPPASTTTLLSNHSETSSSHYLNTAQSHSPMRGTTELGRILEPGYLGSNGQWDIMRPQKGSVSGDISSGSSVCQLNSKPTGADLLEEHLGEIRNLRQRLEESICINDRLREQLEHRLSSTARDSGSTSHFYGQSLESVPQLYNENRALREENRSLQAQLSHVSRGHSQETECLKEALFSSRSRLQELQKELEQQKVERQQLLEDLQEKQQEILHFREERLSLQENDSRLQHKLALLQQQCEEKHQLFQSLQSELQIYEALHGNSKKGLKAFSLDGCHQFPLSSDMNHLVAEIRALRGQLQQSIQVNNCLRLQLEQQLDGGTGKGILSPSSMSQNIPANSDPGNKQSLFQDSVTSPPVRDIGMNSPALVLPNSSSSSPGSDTAIVTRTNELDLDAPPGMKNLPKLEGEAADGSFANKHGLHVIGHINDYTALREQIGKGKQLVQKILSFLKLTCNFVGLEAQSSEAPGNKRVRELHSNISALHHTLEESASLLTMFWRAALPSSHGPVLPSKVDELMEKELLDLRAQVSKQEKLLQSTAERLKTANEQKENMEQFIVSQLTRTHDVLKKARTNLEVKSLRALLCTPAL</sequence>
<dbReference type="OrthoDB" id="10255000at2759"/>
<dbReference type="Ensembl" id="ENSSVLT00005004484.1">
    <property type="protein sequence ID" value="ENSSVLP00005004075.1"/>
    <property type="gene ID" value="ENSSVLG00005002435.1"/>
</dbReference>
<dbReference type="GO" id="GO:0060090">
    <property type="term" value="F:molecular adaptor activity"/>
    <property type="evidence" value="ECO:0007669"/>
    <property type="project" value="TreeGrafter"/>
</dbReference>
<reference evidence="10" key="3">
    <citation type="submission" date="2025-09" db="UniProtKB">
        <authorList>
            <consortium name="Ensembl"/>
        </authorList>
    </citation>
    <scope>IDENTIFICATION</scope>
</reference>
<dbReference type="PANTHER" id="PTHR46501:SF2">
    <property type="entry name" value="MYOMEGALIN"/>
    <property type="match status" value="1"/>
</dbReference>
<feature type="coiled-coil region" evidence="7">
    <location>
        <begin position="1718"/>
        <end position="1748"/>
    </location>
</feature>
<feature type="compositionally biased region" description="Polar residues" evidence="8">
    <location>
        <begin position="1963"/>
        <end position="1990"/>
    </location>
</feature>
<keyword evidence="4" id="KW-0597">Phosphoprotein</keyword>
<evidence type="ECO:0000259" key="9">
    <source>
        <dbReference type="PROSITE" id="PS51316"/>
    </source>
</evidence>
<keyword evidence="7" id="KW-0175">Coiled coil</keyword>
<feature type="coiled-coil region" evidence="7">
    <location>
        <begin position="815"/>
        <end position="931"/>
    </location>
</feature>
<feature type="coiled-coil region" evidence="7">
    <location>
        <begin position="1290"/>
        <end position="1324"/>
    </location>
</feature>
<feature type="coiled-coil region" evidence="7">
    <location>
        <begin position="71"/>
        <end position="188"/>
    </location>
</feature>
<evidence type="ECO:0000256" key="8">
    <source>
        <dbReference type="SAM" id="MobiDB-lite"/>
    </source>
</evidence>
<dbReference type="GeneTree" id="ENSGT00950000183190"/>
<evidence type="ECO:0000256" key="3">
    <source>
        <dbReference type="ARBA" id="ARBA00022490"/>
    </source>
</evidence>
<dbReference type="GO" id="GO:0005813">
    <property type="term" value="C:centrosome"/>
    <property type="evidence" value="ECO:0007669"/>
    <property type="project" value="UniProtKB-SubCell"/>
</dbReference>
<dbReference type="GO" id="GO:0090063">
    <property type="term" value="P:positive regulation of microtubule nucleation"/>
    <property type="evidence" value="ECO:0007669"/>
    <property type="project" value="TreeGrafter"/>
</dbReference>
<feature type="domain" description="Olduvai" evidence="9">
    <location>
        <begin position="1490"/>
        <end position="1581"/>
    </location>
</feature>
<feature type="coiled-coil region" evidence="7">
    <location>
        <begin position="1774"/>
        <end position="1889"/>
    </location>
</feature>
<feature type="region of interest" description="Disordered" evidence="8">
    <location>
        <begin position="1958"/>
        <end position="2018"/>
    </location>
</feature>
<dbReference type="GO" id="GO:1903358">
    <property type="term" value="P:regulation of Golgi organization"/>
    <property type="evidence" value="ECO:0007669"/>
    <property type="project" value="TreeGrafter"/>
</dbReference>
<feature type="region of interest" description="Disordered" evidence="8">
    <location>
        <begin position="1570"/>
        <end position="1668"/>
    </location>
</feature>
<evidence type="ECO:0000256" key="4">
    <source>
        <dbReference type="ARBA" id="ARBA00022553"/>
    </source>
</evidence>
<dbReference type="PROSITE" id="PS51316">
    <property type="entry name" value="ODV"/>
    <property type="match status" value="1"/>
</dbReference>
<reference evidence="10" key="1">
    <citation type="submission" date="2020-06" db="EMBL/GenBank/DDBJ databases">
        <authorList>
            <consortium name="Wellcome Sanger Institute Data Sharing"/>
        </authorList>
    </citation>
    <scope>NUCLEOTIDE SEQUENCE [LARGE SCALE GENOMIC DNA]</scope>
</reference>
<dbReference type="InterPro" id="IPR052593">
    <property type="entry name" value="MT-associated_AKAP9-binding"/>
</dbReference>
<evidence type="ECO:0000313" key="10">
    <source>
        <dbReference type="Ensembl" id="ENSSVLP00005004075.1"/>
    </source>
</evidence>
<evidence type="ECO:0000256" key="5">
    <source>
        <dbReference type="ARBA" id="ARBA00023034"/>
    </source>
</evidence>
<gene>
    <name evidence="10" type="primary">PDE4DIP</name>
</gene>
<evidence type="ECO:0000256" key="2">
    <source>
        <dbReference type="ARBA" id="ARBA00004555"/>
    </source>
</evidence>
<dbReference type="GO" id="GO:0005794">
    <property type="term" value="C:Golgi apparatus"/>
    <property type="evidence" value="ECO:0007669"/>
    <property type="project" value="UniProtKB-SubCell"/>
</dbReference>
<feature type="compositionally biased region" description="Polar residues" evidence="8">
    <location>
        <begin position="1272"/>
        <end position="1283"/>
    </location>
</feature>
<keyword evidence="11" id="KW-1185">Reference proteome</keyword>